<proteinExistence type="predicted"/>
<keyword evidence="1" id="KW-1133">Transmembrane helix</keyword>
<accession>A0A9X0L5X6</accession>
<dbReference type="AlphaFoldDB" id="A0A9X0L5X6"/>
<dbReference type="EMBL" id="LNAL01000005">
    <property type="protein sequence ID" value="KUG09155.1"/>
    <property type="molecule type" value="Genomic_DNA"/>
</dbReference>
<gene>
    <name evidence="2" type="ORF">ASU33_20275</name>
</gene>
<comment type="caution">
    <text evidence="2">The sequence shown here is derived from an EMBL/GenBank/DDBJ whole genome shotgun (WGS) entry which is preliminary data.</text>
</comment>
<keyword evidence="3" id="KW-1185">Reference proteome</keyword>
<evidence type="ECO:0000256" key="1">
    <source>
        <dbReference type="SAM" id="Phobius"/>
    </source>
</evidence>
<evidence type="ECO:0000313" key="2">
    <source>
        <dbReference type="EMBL" id="KUG09155.1"/>
    </source>
</evidence>
<keyword evidence="1" id="KW-0472">Membrane</keyword>
<sequence>MLSISAAGAWPRFARLLTWPVGFFWPHCAGLSLVNFCAALAAGQRAPGVRIFRPACTASPPADFYLDDYPASAADPVHQLLLPEVSLTTLTPAEVELRSTLAFTAVRRPNPGIQVEQL</sequence>
<organism evidence="2 3">
    <name type="scientific">Solirubrum puertoriconensis</name>
    <dbReference type="NCBI Taxonomy" id="1751427"/>
    <lineage>
        <taxon>Bacteria</taxon>
        <taxon>Pseudomonadati</taxon>
        <taxon>Bacteroidota</taxon>
        <taxon>Cytophagia</taxon>
        <taxon>Cytophagales</taxon>
    </lineage>
</organism>
<dbReference type="Proteomes" id="UP000054223">
    <property type="component" value="Unassembled WGS sequence"/>
</dbReference>
<protein>
    <submittedName>
        <fullName evidence="2">Uncharacterized protein</fullName>
    </submittedName>
</protein>
<name>A0A9X0L5X6_SOLP1</name>
<keyword evidence="1" id="KW-0812">Transmembrane</keyword>
<feature type="transmembrane region" description="Helical" evidence="1">
    <location>
        <begin position="24"/>
        <end position="43"/>
    </location>
</feature>
<evidence type="ECO:0000313" key="3">
    <source>
        <dbReference type="Proteomes" id="UP000054223"/>
    </source>
</evidence>
<reference evidence="2 3" key="1">
    <citation type="submission" date="2015-11" db="EMBL/GenBank/DDBJ databases">
        <title>Solirubrum puertoriconensis gen. nov. an environmental bacteria isolated in Puerto Rico.</title>
        <authorList>
            <person name="Cuebas-Irizarry M.F."/>
            <person name="Montalvo-Rodriguez R."/>
        </authorList>
    </citation>
    <scope>NUCLEOTIDE SEQUENCE [LARGE SCALE GENOMIC DNA]</scope>
    <source>
        <strain evidence="2 3">MC1A</strain>
    </source>
</reference>